<reference evidence="11 12" key="1">
    <citation type="submission" date="2015-10" db="EMBL/GenBank/DDBJ databases">
        <title>Metagenome-Assembled Genomes uncover a global brackish microbiome.</title>
        <authorList>
            <person name="Hugerth L.W."/>
            <person name="Larsson J."/>
            <person name="Alneberg J."/>
            <person name="Lindh M.V."/>
            <person name="Legrand C."/>
            <person name="Pinhassi J."/>
            <person name="Andersson A.F."/>
        </authorList>
    </citation>
    <scope>NUCLEOTIDE SEQUENCE [LARGE SCALE GENOMIC DNA]</scope>
    <source>
        <strain evidence="11">BACL18 MAG-120507-bin52</strain>
    </source>
</reference>
<evidence type="ECO:0000256" key="8">
    <source>
        <dbReference type="ARBA" id="ARBA00029346"/>
    </source>
</evidence>
<dbReference type="Proteomes" id="UP000051269">
    <property type="component" value="Unassembled WGS sequence"/>
</dbReference>
<dbReference type="AlphaFoldDB" id="A0A0R2RJ82"/>
<dbReference type="InterPro" id="IPR004821">
    <property type="entry name" value="Cyt_trans-like"/>
</dbReference>
<feature type="binding site" evidence="9">
    <location>
        <position position="41"/>
    </location>
    <ligand>
        <name>substrate</name>
    </ligand>
</feature>
<dbReference type="InterPro" id="IPR014729">
    <property type="entry name" value="Rossmann-like_a/b/a_fold"/>
</dbReference>
<comment type="cofactor">
    <cofactor evidence="9">
        <name>Mg(2+)</name>
        <dbReference type="ChEBI" id="CHEBI:18420"/>
    </cofactor>
</comment>
<keyword evidence="1 9" id="KW-0963">Cytoplasm</keyword>
<comment type="catalytic activity">
    <reaction evidence="8 9">
        <text>(R)-4'-phosphopantetheine + ATP + H(+) = 3'-dephospho-CoA + diphosphate</text>
        <dbReference type="Rhea" id="RHEA:19801"/>
        <dbReference type="ChEBI" id="CHEBI:15378"/>
        <dbReference type="ChEBI" id="CHEBI:30616"/>
        <dbReference type="ChEBI" id="CHEBI:33019"/>
        <dbReference type="ChEBI" id="CHEBI:57328"/>
        <dbReference type="ChEBI" id="CHEBI:61723"/>
        <dbReference type="EC" id="2.7.7.3"/>
    </reaction>
</comment>
<dbReference type="GO" id="GO:0004595">
    <property type="term" value="F:pantetheine-phosphate adenylyltransferase activity"/>
    <property type="evidence" value="ECO:0007669"/>
    <property type="project" value="UniProtKB-UniRule"/>
</dbReference>
<evidence type="ECO:0000259" key="10">
    <source>
        <dbReference type="Pfam" id="PF01467"/>
    </source>
</evidence>
<feature type="binding site" evidence="9">
    <location>
        <begin position="91"/>
        <end position="93"/>
    </location>
    <ligand>
        <name>ATP</name>
        <dbReference type="ChEBI" id="CHEBI:30616"/>
    </ligand>
</feature>
<keyword evidence="2 9" id="KW-0808">Transferase</keyword>
<evidence type="ECO:0000256" key="4">
    <source>
        <dbReference type="ARBA" id="ARBA00022741"/>
    </source>
</evidence>
<dbReference type="InterPro" id="IPR001980">
    <property type="entry name" value="PPAT"/>
</dbReference>
<dbReference type="NCBIfam" id="TIGR01510">
    <property type="entry name" value="coaD_prev_kdtB"/>
    <property type="match status" value="1"/>
</dbReference>
<dbReference type="GO" id="GO:0005524">
    <property type="term" value="F:ATP binding"/>
    <property type="evidence" value="ECO:0007669"/>
    <property type="project" value="UniProtKB-KW"/>
</dbReference>
<dbReference type="UniPathway" id="UPA00241">
    <property type="reaction ID" value="UER00355"/>
</dbReference>
<evidence type="ECO:0000256" key="3">
    <source>
        <dbReference type="ARBA" id="ARBA00022695"/>
    </source>
</evidence>
<comment type="pathway">
    <text evidence="9">Cofactor biosynthesis; coenzyme A biosynthesis; CoA from (R)-pantothenate: step 4/5.</text>
</comment>
<comment type="similarity">
    <text evidence="9">Belongs to the bacterial CoaD family.</text>
</comment>
<dbReference type="EMBL" id="LIBO01000050">
    <property type="protein sequence ID" value="KRO62629.1"/>
    <property type="molecule type" value="Genomic_DNA"/>
</dbReference>
<dbReference type="NCBIfam" id="TIGR00125">
    <property type="entry name" value="cyt_tran_rel"/>
    <property type="match status" value="1"/>
</dbReference>
<organism evidence="11 12">
    <name type="scientific">Verrucomicrobia subdivision 6 bacterium BACL9 MAG-120507-bin52</name>
    <dbReference type="NCBI Taxonomy" id="1655590"/>
    <lineage>
        <taxon>Bacteria</taxon>
        <taxon>Pseudomonadati</taxon>
        <taxon>Verrucomicrobiota</taxon>
        <taxon>Verrucomicrobiia</taxon>
        <taxon>Verrucomicrobiales</taxon>
        <taxon>Verrucomicrobia subdivision 6</taxon>
    </lineage>
</organism>
<feature type="binding site" evidence="9">
    <location>
        <begin position="126"/>
        <end position="132"/>
    </location>
    <ligand>
        <name>ATP</name>
        <dbReference type="ChEBI" id="CHEBI:30616"/>
    </ligand>
</feature>
<feature type="binding site" evidence="9">
    <location>
        <position position="9"/>
    </location>
    <ligand>
        <name>substrate</name>
    </ligand>
</feature>
<feature type="domain" description="Cytidyltransferase-like" evidence="10">
    <location>
        <begin position="5"/>
        <end position="136"/>
    </location>
</feature>
<gene>
    <name evidence="9 11" type="primary">coaD</name>
    <name evidence="11" type="ORF">ABR82_07100</name>
</gene>
<dbReference type="HAMAP" id="MF_00151">
    <property type="entry name" value="PPAT_bact"/>
    <property type="match status" value="1"/>
</dbReference>
<dbReference type="GO" id="GO:0015937">
    <property type="term" value="P:coenzyme A biosynthetic process"/>
    <property type="evidence" value="ECO:0007669"/>
    <property type="project" value="UniProtKB-UniRule"/>
</dbReference>
<evidence type="ECO:0000256" key="2">
    <source>
        <dbReference type="ARBA" id="ARBA00022679"/>
    </source>
</evidence>
<sequence>MRRAIYPGTFDPATLGHLDVLARAAGLFDEVIVAVAEDSSKHATFPTALRVQLLQDSISHEPWASRIQVTSFRGLLVEFARQKKAVAVIRGLRAVSDFEYEFQLALTNRRLHPELESVFLMPRETLSFISSQLVRELARLGAPLEDFVPPAAAATLRQHFSKK</sequence>
<protein>
    <recommendedName>
        <fullName evidence="9">Phosphopantetheine adenylyltransferase</fullName>
        <ecNumber evidence="9">2.7.7.3</ecNumber>
    </recommendedName>
    <alternativeName>
        <fullName evidence="9">Dephospho-CoA pyrophosphorylase</fullName>
    </alternativeName>
    <alternativeName>
        <fullName evidence="9">Pantetheine-phosphate adenylyltransferase</fullName>
        <shortName evidence="9">PPAT</shortName>
    </alternativeName>
</protein>
<keyword evidence="4 9" id="KW-0547">Nucleotide-binding</keyword>
<evidence type="ECO:0000256" key="1">
    <source>
        <dbReference type="ARBA" id="ARBA00022490"/>
    </source>
</evidence>
<dbReference type="CDD" id="cd02163">
    <property type="entry name" value="PPAT"/>
    <property type="match status" value="1"/>
</dbReference>
<feature type="binding site" evidence="9">
    <location>
        <position position="76"/>
    </location>
    <ligand>
        <name>substrate</name>
    </ligand>
</feature>
<evidence type="ECO:0000313" key="12">
    <source>
        <dbReference type="Proteomes" id="UP000051269"/>
    </source>
</evidence>
<evidence type="ECO:0000313" key="11">
    <source>
        <dbReference type="EMBL" id="KRO62629.1"/>
    </source>
</evidence>
<dbReference type="PANTHER" id="PTHR21342">
    <property type="entry name" value="PHOSPHOPANTETHEINE ADENYLYLTRANSFERASE"/>
    <property type="match status" value="1"/>
</dbReference>
<feature type="binding site" evidence="9">
    <location>
        <position position="101"/>
    </location>
    <ligand>
        <name>ATP</name>
        <dbReference type="ChEBI" id="CHEBI:30616"/>
    </ligand>
</feature>
<feature type="binding site" evidence="9">
    <location>
        <position position="17"/>
    </location>
    <ligand>
        <name>ATP</name>
        <dbReference type="ChEBI" id="CHEBI:30616"/>
    </ligand>
</feature>
<evidence type="ECO:0000256" key="5">
    <source>
        <dbReference type="ARBA" id="ARBA00022840"/>
    </source>
</evidence>
<evidence type="ECO:0000256" key="7">
    <source>
        <dbReference type="ARBA" id="ARBA00022993"/>
    </source>
</evidence>
<feature type="site" description="Transition state stabilizer" evidence="9">
    <location>
        <position position="17"/>
    </location>
</feature>
<dbReference type="PANTHER" id="PTHR21342:SF1">
    <property type="entry name" value="PHOSPHOPANTETHEINE ADENYLYLTRANSFERASE"/>
    <property type="match status" value="1"/>
</dbReference>
<name>A0A0R2RJ82_9BACT</name>
<accession>A0A0R2RJ82</accession>
<dbReference type="Pfam" id="PF01467">
    <property type="entry name" value="CTP_transf_like"/>
    <property type="match status" value="1"/>
</dbReference>
<comment type="subunit">
    <text evidence="9">Homohexamer.</text>
</comment>
<comment type="caution">
    <text evidence="11">The sequence shown here is derived from an EMBL/GenBank/DDBJ whole genome shotgun (WGS) entry which is preliminary data.</text>
</comment>
<keyword evidence="6 9" id="KW-0460">Magnesium</keyword>
<feature type="binding site" evidence="9">
    <location>
        <position position="90"/>
    </location>
    <ligand>
        <name>substrate</name>
    </ligand>
</feature>
<dbReference type="EC" id="2.7.7.3" evidence="9"/>
<keyword evidence="7 9" id="KW-0173">Coenzyme A biosynthesis</keyword>
<dbReference type="PRINTS" id="PR01020">
    <property type="entry name" value="LPSBIOSNTHSS"/>
</dbReference>
<feature type="binding site" evidence="9">
    <location>
        <begin position="9"/>
        <end position="10"/>
    </location>
    <ligand>
        <name>ATP</name>
        <dbReference type="ChEBI" id="CHEBI:30616"/>
    </ligand>
</feature>
<proteinExistence type="inferred from homology"/>
<comment type="subcellular location">
    <subcellularLocation>
        <location evidence="9">Cytoplasm</location>
    </subcellularLocation>
</comment>
<dbReference type="Gene3D" id="3.40.50.620">
    <property type="entry name" value="HUPs"/>
    <property type="match status" value="1"/>
</dbReference>
<keyword evidence="3 9" id="KW-0548">Nucleotidyltransferase</keyword>
<keyword evidence="5 9" id="KW-0067">ATP-binding</keyword>
<dbReference type="GO" id="GO:0005737">
    <property type="term" value="C:cytoplasm"/>
    <property type="evidence" value="ECO:0007669"/>
    <property type="project" value="UniProtKB-SubCell"/>
</dbReference>
<comment type="function">
    <text evidence="9">Reversibly transfers an adenylyl group from ATP to 4'-phosphopantetheine, yielding dephospho-CoA (dPCoA) and pyrophosphate.</text>
</comment>
<evidence type="ECO:0000256" key="9">
    <source>
        <dbReference type="HAMAP-Rule" id="MF_00151"/>
    </source>
</evidence>
<evidence type="ECO:0000256" key="6">
    <source>
        <dbReference type="ARBA" id="ARBA00022842"/>
    </source>
</evidence>
<dbReference type="SUPFAM" id="SSF52374">
    <property type="entry name" value="Nucleotidylyl transferase"/>
    <property type="match status" value="1"/>
</dbReference>